<accession>W7MVY3</accession>
<dbReference type="GeneID" id="30070774"/>
<proteinExistence type="predicted"/>
<dbReference type="RefSeq" id="XP_018761612.1">
    <property type="nucleotide sequence ID" value="XM_018902794.1"/>
</dbReference>
<dbReference type="EMBL" id="CM000585">
    <property type="protein sequence ID" value="EWG55421.1"/>
    <property type="molecule type" value="Genomic_DNA"/>
</dbReference>
<dbReference type="AlphaFoldDB" id="W7MVY3"/>
<dbReference type="Gene3D" id="3.40.50.720">
    <property type="entry name" value="NAD(P)-binding Rossmann-like Domain"/>
    <property type="match status" value="1"/>
</dbReference>
<dbReference type="SUPFAM" id="SSF51735">
    <property type="entry name" value="NAD(P)-binding Rossmann-fold domains"/>
    <property type="match status" value="1"/>
</dbReference>
<dbReference type="eggNOG" id="KOG1202">
    <property type="taxonomic scope" value="Eukaryota"/>
</dbReference>
<reference evidence="1 2" key="1">
    <citation type="journal article" date="2010" name="Nature">
        <title>Comparative genomics reveals mobile pathogenicity chromosomes in Fusarium.</title>
        <authorList>
            <person name="Ma L.J."/>
            <person name="van der Does H.C."/>
            <person name="Borkovich K.A."/>
            <person name="Coleman J.J."/>
            <person name="Daboussi M.J."/>
            <person name="Di Pietro A."/>
            <person name="Dufresne M."/>
            <person name="Freitag M."/>
            <person name="Grabherr M."/>
            <person name="Henrissat B."/>
            <person name="Houterman P.M."/>
            <person name="Kang S."/>
            <person name="Shim W.B."/>
            <person name="Woloshuk C."/>
            <person name="Xie X."/>
            <person name="Xu J.R."/>
            <person name="Antoniw J."/>
            <person name="Baker S.E."/>
            <person name="Bluhm B.H."/>
            <person name="Breakspear A."/>
            <person name="Brown D.W."/>
            <person name="Butchko R.A."/>
            <person name="Chapman S."/>
            <person name="Coulson R."/>
            <person name="Coutinho P.M."/>
            <person name="Danchin E.G."/>
            <person name="Diener A."/>
            <person name="Gale L.R."/>
            <person name="Gardiner D.M."/>
            <person name="Goff S."/>
            <person name="Hammond-Kosack K.E."/>
            <person name="Hilburn K."/>
            <person name="Hua-Van A."/>
            <person name="Jonkers W."/>
            <person name="Kazan K."/>
            <person name="Kodira C.D."/>
            <person name="Koehrsen M."/>
            <person name="Kumar L."/>
            <person name="Lee Y.H."/>
            <person name="Li L."/>
            <person name="Manners J.M."/>
            <person name="Miranda-Saavedra D."/>
            <person name="Mukherjee M."/>
            <person name="Park G."/>
            <person name="Park J."/>
            <person name="Park S.Y."/>
            <person name="Proctor R.H."/>
            <person name="Regev A."/>
            <person name="Ruiz-Roldan M.C."/>
            <person name="Sain D."/>
            <person name="Sakthikumar S."/>
            <person name="Sykes S."/>
            <person name="Schwartz D.C."/>
            <person name="Turgeon B.G."/>
            <person name="Wapinski I."/>
            <person name="Yoder O."/>
            <person name="Young S."/>
            <person name="Zeng Q."/>
            <person name="Zhou S."/>
            <person name="Galagan J."/>
            <person name="Cuomo C.A."/>
            <person name="Kistler H.C."/>
            <person name="Rep M."/>
        </authorList>
    </citation>
    <scope>NUCLEOTIDE SEQUENCE [LARGE SCALE GENOMIC DNA]</scope>
    <source>
        <strain evidence="2">M3125 / FGSC 7600</strain>
    </source>
</reference>
<keyword evidence="2" id="KW-1185">Reference proteome</keyword>
<sequence>MGLFALGRRISIHYISSNRVTLLVYSADAALPPGSVRDHQPPTDETEGFTAAKWAGEVFLEQLSEAAAASTGMDLPVSIHRHCVIVGDKAPIEDALNALLRYSKLTNAVPRVSSLSVGGYFDFLPVTDVADSLVEFVQSSQGTHSGVAFKHYSSGVKMPPTDFASYMQKTYGDESRELDLGVWIEEARRDGIEELVVLYL</sequence>
<protein>
    <recommendedName>
        <fullName evidence="3">Thioester reductase (TE) domain-containing protein</fullName>
    </recommendedName>
</protein>
<dbReference type="EMBL" id="DS022264">
    <property type="protein sequence ID" value="EWG55421.1"/>
    <property type="molecule type" value="Genomic_DNA"/>
</dbReference>
<evidence type="ECO:0000313" key="2">
    <source>
        <dbReference type="Proteomes" id="UP000009096"/>
    </source>
</evidence>
<organism evidence="1 2">
    <name type="scientific">Gibberella moniliformis (strain M3125 / FGSC 7600)</name>
    <name type="common">Maize ear and stalk rot fungus</name>
    <name type="synonym">Fusarium verticillioides</name>
    <dbReference type="NCBI Taxonomy" id="334819"/>
    <lineage>
        <taxon>Eukaryota</taxon>
        <taxon>Fungi</taxon>
        <taxon>Dikarya</taxon>
        <taxon>Ascomycota</taxon>
        <taxon>Pezizomycotina</taxon>
        <taxon>Sordariomycetes</taxon>
        <taxon>Hypocreomycetidae</taxon>
        <taxon>Hypocreales</taxon>
        <taxon>Nectriaceae</taxon>
        <taxon>Fusarium</taxon>
        <taxon>Fusarium fujikuroi species complex</taxon>
    </lineage>
</organism>
<dbReference type="KEGG" id="fvr:FVEG_13420"/>
<dbReference type="Proteomes" id="UP000009096">
    <property type="component" value="Chromosome 8"/>
</dbReference>
<evidence type="ECO:0000313" key="1">
    <source>
        <dbReference type="EMBL" id="EWG55421.1"/>
    </source>
</evidence>
<name>W7MVY3_GIBM7</name>
<dbReference type="InterPro" id="IPR036291">
    <property type="entry name" value="NAD(P)-bd_dom_sf"/>
</dbReference>
<dbReference type="OMA" id="RISIHYI"/>
<gene>
    <name evidence="1" type="ORF">FVEG_13420</name>
</gene>
<dbReference type="VEuPathDB" id="FungiDB:FVEG_13420"/>
<dbReference type="HOGENOM" id="CLU_1366357_0_0_1"/>
<evidence type="ECO:0008006" key="3">
    <source>
        <dbReference type="Google" id="ProtNLM"/>
    </source>
</evidence>